<dbReference type="EMBL" id="AZBU02000012">
    <property type="protein sequence ID" value="TKR59879.1"/>
    <property type="molecule type" value="Genomic_DNA"/>
</dbReference>
<protein>
    <submittedName>
        <fullName evidence="2">Uncharacterized protein</fullName>
    </submittedName>
</protein>
<dbReference type="Proteomes" id="UP000298663">
    <property type="component" value="Unassembled WGS sequence"/>
</dbReference>
<gene>
    <name evidence="2" type="ORF">L596_029489</name>
</gene>
<evidence type="ECO:0000313" key="2">
    <source>
        <dbReference type="EMBL" id="TKR59879.1"/>
    </source>
</evidence>
<sequence>MRSLWVLLFLLSVASSQRLCSLYQMTESTYFVFSKHGYVCVRPGQYRSICRMNRMITEDLRTLKMENKDDWSAVKVLRVNETKLLVLRYDGTRRDDVKWTSVDVRETRCPGRHTYPTFSTKFGSTHEPILYDEPKTERFKDHYNGPLCVPKYTKLSSDGKRFVIADIEYDYTNQWRYVQGEPKAFKHLPFPTNCSEWPDYNKQNMIRYNLRNVGKDRICQQWVDDNKIDFGTYDGAIPNSEDTYEYTSFDNLHIQKRGTIYGTLYDHNMIQNVPLEFEKGQRGYQANFMSLKPSAKQRILEAVKANGKAQITAEMYDTCRLRQFRSRDYGELPTSVLIEH</sequence>
<reference evidence="2 3" key="1">
    <citation type="journal article" date="2015" name="Genome Biol.">
        <title>Comparative genomics of Steinernema reveals deeply conserved gene regulatory networks.</title>
        <authorList>
            <person name="Dillman A.R."/>
            <person name="Macchietto M."/>
            <person name="Porter C.F."/>
            <person name="Rogers A."/>
            <person name="Williams B."/>
            <person name="Antoshechkin I."/>
            <person name="Lee M.M."/>
            <person name="Goodwin Z."/>
            <person name="Lu X."/>
            <person name="Lewis E.E."/>
            <person name="Goodrich-Blair H."/>
            <person name="Stock S.P."/>
            <person name="Adams B.J."/>
            <person name="Sternberg P.W."/>
            <person name="Mortazavi A."/>
        </authorList>
    </citation>
    <scope>NUCLEOTIDE SEQUENCE [LARGE SCALE GENOMIC DNA]</scope>
    <source>
        <strain evidence="2 3">ALL</strain>
    </source>
</reference>
<comment type="caution">
    <text evidence="2">The sequence shown here is derived from an EMBL/GenBank/DDBJ whole genome shotgun (WGS) entry which is preliminary data.</text>
</comment>
<name>A0A4U5LUT6_STECR</name>
<evidence type="ECO:0000256" key="1">
    <source>
        <dbReference type="SAM" id="SignalP"/>
    </source>
</evidence>
<dbReference type="AlphaFoldDB" id="A0A4U5LUT6"/>
<evidence type="ECO:0000313" key="3">
    <source>
        <dbReference type="Proteomes" id="UP000298663"/>
    </source>
</evidence>
<reference evidence="2 3" key="2">
    <citation type="journal article" date="2019" name="G3 (Bethesda)">
        <title>Hybrid Assembly of the Genome of the Entomopathogenic Nematode Steinernema carpocapsae Identifies the X-Chromosome.</title>
        <authorList>
            <person name="Serra L."/>
            <person name="Macchietto M."/>
            <person name="Macias-Munoz A."/>
            <person name="McGill C.J."/>
            <person name="Rodriguez I.M."/>
            <person name="Rodriguez B."/>
            <person name="Murad R."/>
            <person name="Mortazavi A."/>
        </authorList>
    </citation>
    <scope>NUCLEOTIDE SEQUENCE [LARGE SCALE GENOMIC DNA]</scope>
    <source>
        <strain evidence="2 3">ALL</strain>
    </source>
</reference>
<accession>A0A4U5LUT6</accession>
<keyword evidence="1" id="KW-0732">Signal</keyword>
<feature type="signal peptide" evidence="1">
    <location>
        <begin position="1"/>
        <end position="16"/>
    </location>
</feature>
<proteinExistence type="predicted"/>
<feature type="chain" id="PRO_5020726368" evidence="1">
    <location>
        <begin position="17"/>
        <end position="340"/>
    </location>
</feature>
<keyword evidence="3" id="KW-1185">Reference proteome</keyword>
<dbReference type="OrthoDB" id="10332178at2759"/>
<organism evidence="2 3">
    <name type="scientific">Steinernema carpocapsae</name>
    <name type="common">Entomopathogenic nematode</name>
    <dbReference type="NCBI Taxonomy" id="34508"/>
    <lineage>
        <taxon>Eukaryota</taxon>
        <taxon>Metazoa</taxon>
        <taxon>Ecdysozoa</taxon>
        <taxon>Nematoda</taxon>
        <taxon>Chromadorea</taxon>
        <taxon>Rhabditida</taxon>
        <taxon>Tylenchina</taxon>
        <taxon>Panagrolaimomorpha</taxon>
        <taxon>Strongyloidoidea</taxon>
        <taxon>Steinernematidae</taxon>
        <taxon>Steinernema</taxon>
    </lineage>
</organism>